<gene>
    <name evidence="2" type="ORF">KDA82_19565</name>
</gene>
<dbReference type="Proteomes" id="UP000675554">
    <property type="component" value="Unassembled WGS sequence"/>
</dbReference>
<evidence type="ECO:0000256" key="1">
    <source>
        <dbReference type="SAM" id="MobiDB-lite"/>
    </source>
</evidence>
<dbReference type="EMBL" id="JAGSMN010000439">
    <property type="protein sequence ID" value="MBR7675181.1"/>
    <property type="molecule type" value="Genomic_DNA"/>
</dbReference>
<name>A0A8T4IS63_9ACTN</name>
<keyword evidence="3" id="KW-1185">Reference proteome</keyword>
<accession>A0A8T4IS63</accession>
<comment type="caution">
    <text evidence="2">The sequence shown here is derived from an EMBL/GenBank/DDBJ whole genome shotgun (WGS) entry which is preliminary data.</text>
</comment>
<feature type="region of interest" description="Disordered" evidence="1">
    <location>
        <begin position="50"/>
        <end position="73"/>
    </location>
</feature>
<sequence length="73" mass="7833">MSAAVAAVIIASASCGPEGGCVPVVRRRTETGEEVFLRLRHVTRRQLRTAQGRYQVQQGPQPADTVGESGGRR</sequence>
<reference evidence="2" key="1">
    <citation type="submission" date="2021-04" db="EMBL/GenBank/DDBJ databases">
        <title>Sequencing of actinobacteria type strains.</title>
        <authorList>
            <person name="Nguyen G.-S."/>
            <person name="Wentzel A."/>
        </authorList>
    </citation>
    <scope>NUCLEOTIDE SEQUENCE</scope>
    <source>
        <strain evidence="2">DSM 42095</strain>
    </source>
</reference>
<feature type="compositionally biased region" description="Polar residues" evidence="1">
    <location>
        <begin position="50"/>
        <end position="60"/>
    </location>
</feature>
<evidence type="ECO:0000313" key="3">
    <source>
        <dbReference type="Proteomes" id="UP000675554"/>
    </source>
</evidence>
<organism evidence="2 3">
    <name type="scientific">Streptomyces daliensis</name>
    <dbReference type="NCBI Taxonomy" id="299421"/>
    <lineage>
        <taxon>Bacteria</taxon>
        <taxon>Bacillati</taxon>
        <taxon>Actinomycetota</taxon>
        <taxon>Actinomycetes</taxon>
        <taxon>Kitasatosporales</taxon>
        <taxon>Streptomycetaceae</taxon>
        <taxon>Streptomyces</taxon>
    </lineage>
</organism>
<dbReference type="AlphaFoldDB" id="A0A8T4IS63"/>
<proteinExistence type="predicted"/>
<evidence type="ECO:0000313" key="2">
    <source>
        <dbReference type="EMBL" id="MBR7675181.1"/>
    </source>
</evidence>
<protein>
    <submittedName>
        <fullName evidence="2">Uncharacterized protein</fullName>
    </submittedName>
</protein>